<evidence type="ECO:0000313" key="8">
    <source>
        <dbReference type="EMBL" id="AXK36207.1"/>
    </source>
</evidence>
<dbReference type="AlphaFoldDB" id="A0A345XX41"/>
<feature type="compositionally biased region" description="Low complexity" evidence="6">
    <location>
        <begin position="10"/>
        <end position="33"/>
    </location>
</feature>
<dbReference type="GO" id="GO:0005886">
    <property type="term" value="C:plasma membrane"/>
    <property type="evidence" value="ECO:0007669"/>
    <property type="project" value="UniProtKB-SubCell"/>
</dbReference>
<dbReference type="Pfam" id="PF01810">
    <property type="entry name" value="LysE"/>
    <property type="match status" value="1"/>
</dbReference>
<proteinExistence type="predicted"/>
<keyword evidence="2" id="KW-1003">Cell membrane</keyword>
<accession>A0A345XX41</accession>
<name>A0A345XX41_9ACTN</name>
<evidence type="ECO:0000313" key="9">
    <source>
        <dbReference type="Proteomes" id="UP000254425"/>
    </source>
</evidence>
<keyword evidence="5 7" id="KW-0472">Membrane</keyword>
<evidence type="ECO:0000256" key="2">
    <source>
        <dbReference type="ARBA" id="ARBA00022475"/>
    </source>
</evidence>
<evidence type="ECO:0000256" key="5">
    <source>
        <dbReference type="ARBA" id="ARBA00023136"/>
    </source>
</evidence>
<comment type="subcellular location">
    <subcellularLocation>
        <location evidence="1">Cell membrane</location>
        <topology evidence="1">Multi-pass membrane protein</topology>
    </subcellularLocation>
</comment>
<keyword evidence="4 7" id="KW-1133">Transmembrane helix</keyword>
<reference evidence="8 9" key="1">
    <citation type="submission" date="2018-07" db="EMBL/GenBank/DDBJ databases">
        <title>Draft genome of the type strain Streptomyces armeniacus ATCC 15676.</title>
        <authorList>
            <person name="Labana P."/>
            <person name="Gosse J.T."/>
            <person name="Boddy C.N."/>
        </authorList>
    </citation>
    <scope>NUCLEOTIDE SEQUENCE [LARGE SCALE GENOMIC DNA]</scope>
    <source>
        <strain evidence="8 9">ATCC 15676</strain>
    </source>
</reference>
<evidence type="ECO:0000256" key="3">
    <source>
        <dbReference type="ARBA" id="ARBA00022692"/>
    </source>
</evidence>
<feature type="transmembrane region" description="Helical" evidence="7">
    <location>
        <begin position="211"/>
        <end position="236"/>
    </location>
</feature>
<keyword evidence="3 7" id="KW-0812">Transmembrane</keyword>
<dbReference type="PANTHER" id="PTHR30086:SF17">
    <property type="entry name" value="LYSE FAMILY TRANSLOCATOR"/>
    <property type="match status" value="1"/>
</dbReference>
<feature type="transmembrane region" description="Helical" evidence="7">
    <location>
        <begin position="177"/>
        <end position="199"/>
    </location>
</feature>
<dbReference type="GO" id="GO:0015171">
    <property type="term" value="F:amino acid transmembrane transporter activity"/>
    <property type="evidence" value="ECO:0007669"/>
    <property type="project" value="TreeGrafter"/>
</dbReference>
<dbReference type="EMBL" id="CP031320">
    <property type="protein sequence ID" value="AXK36207.1"/>
    <property type="molecule type" value="Genomic_DNA"/>
</dbReference>
<feature type="transmembrane region" description="Helical" evidence="7">
    <location>
        <begin position="88"/>
        <end position="109"/>
    </location>
</feature>
<dbReference type="Proteomes" id="UP000254425">
    <property type="component" value="Chromosome"/>
</dbReference>
<evidence type="ECO:0000256" key="1">
    <source>
        <dbReference type="ARBA" id="ARBA00004651"/>
    </source>
</evidence>
<organism evidence="8 9">
    <name type="scientific">Streptomyces armeniacus</name>
    <dbReference type="NCBI Taxonomy" id="83291"/>
    <lineage>
        <taxon>Bacteria</taxon>
        <taxon>Bacillati</taxon>
        <taxon>Actinomycetota</taxon>
        <taxon>Actinomycetes</taxon>
        <taxon>Kitasatosporales</taxon>
        <taxon>Streptomycetaceae</taxon>
        <taxon>Streptomyces</taxon>
    </lineage>
</organism>
<evidence type="ECO:0000256" key="6">
    <source>
        <dbReference type="SAM" id="MobiDB-lite"/>
    </source>
</evidence>
<evidence type="ECO:0000256" key="4">
    <source>
        <dbReference type="ARBA" id="ARBA00022989"/>
    </source>
</evidence>
<dbReference type="InterPro" id="IPR001123">
    <property type="entry name" value="LeuE-type"/>
</dbReference>
<feature type="transmembrane region" description="Helical" evidence="7">
    <location>
        <begin position="121"/>
        <end position="138"/>
    </location>
</feature>
<sequence length="265" mass="28017">MRSPPGTCWRSPGTRRTCTGRTVRPPTSPSSSPRRPPSADPRHPLTPEEFQVTTAVLPLLGAWAVAVVSPGPDFVITLRTAAADTRRAGLWVATGVVSGIACWAVLALLGLTTLLDRHQHLYQAVRAAGACFLIYYGATTLWRTWRQRAEEAPDPVGVRAGAGARARTGSALRHWRLGLLTNLANPKAVVFFGALFAGLLPAGTSPAERVVLLAVMLAMALAWFGLVALAVATPLVTGAYRRARRAIDTVTGGVFAGVGAALMPR</sequence>
<evidence type="ECO:0000256" key="7">
    <source>
        <dbReference type="SAM" id="Phobius"/>
    </source>
</evidence>
<feature type="region of interest" description="Disordered" evidence="6">
    <location>
        <begin position="1"/>
        <end position="45"/>
    </location>
</feature>
<protein>
    <submittedName>
        <fullName evidence="8">LysE family translocator</fullName>
    </submittedName>
</protein>
<keyword evidence="9" id="KW-1185">Reference proteome</keyword>
<dbReference type="KEGG" id="sarm:DVA86_30075"/>
<gene>
    <name evidence="8" type="ORF">DVA86_30075</name>
</gene>
<dbReference type="PANTHER" id="PTHR30086">
    <property type="entry name" value="ARGININE EXPORTER PROTEIN ARGO"/>
    <property type="match status" value="1"/>
</dbReference>